<dbReference type="SUPFAM" id="SSF51735">
    <property type="entry name" value="NAD(P)-binding Rossmann-fold domains"/>
    <property type="match status" value="1"/>
</dbReference>
<dbReference type="Pfam" id="PF18317">
    <property type="entry name" value="SDH_C"/>
    <property type="match status" value="1"/>
</dbReference>
<dbReference type="CDD" id="cd01065">
    <property type="entry name" value="NAD_bind_Shikimate_DH"/>
    <property type="match status" value="1"/>
</dbReference>
<reference evidence="2 3" key="1">
    <citation type="journal article" date="2019" name="Int. J. Syst. Evol. Microbiol.">
        <title>The Global Catalogue of Microorganisms (GCM) 10K type strain sequencing project: providing services to taxonomists for standard genome sequencing and annotation.</title>
        <authorList>
            <consortium name="The Broad Institute Genomics Platform"/>
            <consortium name="The Broad Institute Genome Sequencing Center for Infectious Disease"/>
            <person name="Wu L."/>
            <person name="Ma J."/>
        </authorList>
    </citation>
    <scope>NUCLEOTIDE SEQUENCE [LARGE SCALE GENOMIC DNA]</scope>
    <source>
        <strain evidence="2 3">CGMCC 1.12121</strain>
    </source>
</reference>
<feature type="non-terminal residue" evidence="2">
    <location>
        <position position="1"/>
    </location>
</feature>
<dbReference type="Gene3D" id="3.40.50.720">
    <property type="entry name" value="NAD(P)-binding Rossmann-like Domain"/>
    <property type="match status" value="1"/>
</dbReference>
<dbReference type="Proteomes" id="UP001597085">
    <property type="component" value="Unassembled WGS sequence"/>
</dbReference>
<evidence type="ECO:0000313" key="2">
    <source>
        <dbReference type="EMBL" id="MFD1597813.1"/>
    </source>
</evidence>
<name>A0ABD6CI83_9EURY</name>
<dbReference type="InterPro" id="IPR041121">
    <property type="entry name" value="SDH_C"/>
</dbReference>
<dbReference type="EMBL" id="JBHUDK010000002">
    <property type="protein sequence ID" value="MFD1597813.1"/>
    <property type="molecule type" value="Genomic_DNA"/>
</dbReference>
<accession>A0ABD6CI83</accession>
<sequence>ADSLAADVPGATAGGLDTLDRVAEADLLVNATSVGMEPDVDETPVPAEHLHGDLAVLDAVYTPMETRLLRDAASAGATTVDGAWMLLFQGVEAFELWTGRDAPVEAMNEALRAELD</sequence>
<proteinExistence type="predicted"/>
<dbReference type="InterPro" id="IPR022893">
    <property type="entry name" value="Shikimate_DH_fam"/>
</dbReference>
<feature type="domain" description="SDH C-terminal" evidence="1">
    <location>
        <begin position="82"/>
        <end position="112"/>
    </location>
</feature>
<comment type="caution">
    <text evidence="2">The sequence shown here is derived from an EMBL/GenBank/DDBJ whole genome shotgun (WGS) entry which is preliminary data.</text>
</comment>
<organism evidence="2 3">
    <name type="scientific">Halobellus rarus</name>
    <dbReference type="NCBI Taxonomy" id="1126237"/>
    <lineage>
        <taxon>Archaea</taxon>
        <taxon>Methanobacteriati</taxon>
        <taxon>Methanobacteriota</taxon>
        <taxon>Stenosarchaea group</taxon>
        <taxon>Halobacteria</taxon>
        <taxon>Halobacteriales</taxon>
        <taxon>Haloferacaceae</taxon>
        <taxon>Halobellus</taxon>
    </lineage>
</organism>
<evidence type="ECO:0000259" key="1">
    <source>
        <dbReference type="Pfam" id="PF18317"/>
    </source>
</evidence>
<gene>
    <name evidence="2" type="ORF">ACFSBX_02415</name>
</gene>
<dbReference type="InterPro" id="IPR036291">
    <property type="entry name" value="NAD(P)-bd_dom_sf"/>
</dbReference>
<evidence type="ECO:0000313" key="3">
    <source>
        <dbReference type="Proteomes" id="UP001597085"/>
    </source>
</evidence>
<dbReference type="AlphaFoldDB" id="A0ABD6CI83"/>
<dbReference type="PANTHER" id="PTHR21089">
    <property type="entry name" value="SHIKIMATE DEHYDROGENASE"/>
    <property type="match status" value="1"/>
</dbReference>
<keyword evidence="3" id="KW-1185">Reference proteome</keyword>
<dbReference type="PANTHER" id="PTHR21089:SF1">
    <property type="entry name" value="BIFUNCTIONAL 3-DEHYDROQUINATE DEHYDRATASE_SHIKIMATE DEHYDROGENASE, CHLOROPLASTIC"/>
    <property type="match status" value="1"/>
</dbReference>
<dbReference type="RefSeq" id="WP_390276721.1">
    <property type="nucleotide sequence ID" value="NZ_JBHUDK010000002.1"/>
</dbReference>
<protein>
    <submittedName>
        <fullName evidence="2">Shikimate dehydrogenase family protein</fullName>
    </submittedName>
</protein>